<keyword evidence="5 8" id="KW-0812">Transmembrane</keyword>
<dbReference type="InterPro" id="IPR013525">
    <property type="entry name" value="ABC2_TM"/>
</dbReference>
<dbReference type="InterPro" id="IPR051449">
    <property type="entry name" value="ABC-2_transporter_component"/>
</dbReference>
<dbReference type="InterPro" id="IPR047817">
    <property type="entry name" value="ABC2_TM_bact-type"/>
</dbReference>
<feature type="transmembrane region" description="Helical" evidence="8">
    <location>
        <begin position="20"/>
        <end position="41"/>
    </location>
</feature>
<reference evidence="10 11" key="1">
    <citation type="submission" date="2022-05" db="EMBL/GenBank/DDBJ databases">
        <title>Genome Sequencing of Bee-Associated Microbes.</title>
        <authorList>
            <person name="Dunlap C."/>
        </authorList>
    </citation>
    <scope>NUCLEOTIDE SEQUENCE [LARGE SCALE GENOMIC DNA]</scope>
    <source>
        <strain evidence="10 11">NRRL NRS-1438</strain>
    </source>
</reference>
<protein>
    <submittedName>
        <fullName evidence="10">ABC transporter permease</fullName>
    </submittedName>
</protein>
<evidence type="ECO:0000313" key="11">
    <source>
        <dbReference type="Proteomes" id="UP001207626"/>
    </source>
</evidence>
<dbReference type="Gene3D" id="3.40.1710.10">
    <property type="entry name" value="abc type-2 transporter like domain"/>
    <property type="match status" value="1"/>
</dbReference>
<feature type="domain" description="ABC transmembrane type-2" evidence="9">
    <location>
        <begin position="147"/>
        <end position="378"/>
    </location>
</feature>
<evidence type="ECO:0000256" key="2">
    <source>
        <dbReference type="ARBA" id="ARBA00007783"/>
    </source>
</evidence>
<evidence type="ECO:0000256" key="4">
    <source>
        <dbReference type="ARBA" id="ARBA00022475"/>
    </source>
</evidence>
<dbReference type="Pfam" id="PF12698">
    <property type="entry name" value="ABC2_membrane_3"/>
    <property type="match status" value="1"/>
</dbReference>
<dbReference type="EMBL" id="JAMDLW010000015">
    <property type="protein sequence ID" value="MCY9520388.1"/>
    <property type="molecule type" value="Genomic_DNA"/>
</dbReference>
<sequence length="384" mass="42196">MIKSMARKEIRLLLKEKGTFFWLLVLPILFIVLFASVFGSAGSSTIKVQYLDMDHTAASKELLQSIERMDGFELKTDSTLSLEEQLASIRDGKLSALLVLPQGFEASLKADANGPAEVTLYRDETVNSAVAPIQAVLHNIASGYRDASIAHALASSGMNEAKLKQVLTPPIHIAEKTENAVPFDMISQVVPGYTVMFVFFIIISMTRRFISDKETGMTARLSSTPMRPLSYLIGMWIPYLLVVLFQCAVLLSFGHFVYGLELGDMLSVVVIILALALCVTGLGLALSVFAKSENQGVAFTQLIAMGGAVIGGLWFPTEMMPKFMQIIGQFTPQYWAQQGLKSVILHGAHVQDIWPNVLILLAFACVTLFIAVLQFPRFMRQAAH</sequence>
<comment type="caution">
    <text evidence="10">The sequence shown here is derived from an EMBL/GenBank/DDBJ whole genome shotgun (WGS) entry which is preliminary data.</text>
</comment>
<evidence type="ECO:0000256" key="7">
    <source>
        <dbReference type="ARBA" id="ARBA00023136"/>
    </source>
</evidence>
<evidence type="ECO:0000259" key="9">
    <source>
        <dbReference type="PROSITE" id="PS51012"/>
    </source>
</evidence>
<keyword evidence="11" id="KW-1185">Reference proteome</keyword>
<accession>A0ABT4DSQ5</accession>
<keyword evidence="7 8" id="KW-0472">Membrane</keyword>
<proteinExistence type="inferred from homology"/>
<evidence type="ECO:0000256" key="6">
    <source>
        <dbReference type="ARBA" id="ARBA00022989"/>
    </source>
</evidence>
<name>A0ABT4DSQ5_9BACL</name>
<dbReference type="PANTHER" id="PTHR30294">
    <property type="entry name" value="MEMBRANE COMPONENT OF ABC TRANSPORTER YHHJ-RELATED"/>
    <property type="match status" value="1"/>
</dbReference>
<feature type="transmembrane region" description="Helical" evidence="8">
    <location>
        <begin position="296"/>
        <end position="315"/>
    </location>
</feature>
<evidence type="ECO:0000256" key="1">
    <source>
        <dbReference type="ARBA" id="ARBA00004651"/>
    </source>
</evidence>
<dbReference type="PROSITE" id="PS51012">
    <property type="entry name" value="ABC_TM2"/>
    <property type="match status" value="1"/>
</dbReference>
<evidence type="ECO:0000256" key="5">
    <source>
        <dbReference type="ARBA" id="ARBA00022692"/>
    </source>
</evidence>
<dbReference type="RefSeq" id="WP_087432007.1">
    <property type="nucleotide sequence ID" value="NZ_JAMDLV010000035.1"/>
</dbReference>
<comment type="subcellular location">
    <subcellularLocation>
        <location evidence="1">Cell membrane</location>
        <topology evidence="1">Multi-pass membrane protein</topology>
    </subcellularLocation>
</comment>
<gene>
    <name evidence="10" type="ORF">M5X09_11940</name>
</gene>
<feature type="transmembrane region" description="Helical" evidence="8">
    <location>
        <begin position="265"/>
        <end position="289"/>
    </location>
</feature>
<keyword evidence="3" id="KW-0813">Transport</keyword>
<keyword evidence="4" id="KW-1003">Cell membrane</keyword>
<dbReference type="Proteomes" id="UP001207626">
    <property type="component" value="Unassembled WGS sequence"/>
</dbReference>
<organism evidence="10 11">
    <name type="scientific">Paenibacillus apiarius</name>
    <dbReference type="NCBI Taxonomy" id="46240"/>
    <lineage>
        <taxon>Bacteria</taxon>
        <taxon>Bacillati</taxon>
        <taxon>Bacillota</taxon>
        <taxon>Bacilli</taxon>
        <taxon>Bacillales</taxon>
        <taxon>Paenibacillaceae</taxon>
        <taxon>Paenibacillus</taxon>
    </lineage>
</organism>
<feature type="transmembrane region" description="Helical" evidence="8">
    <location>
        <begin position="231"/>
        <end position="253"/>
    </location>
</feature>
<keyword evidence="6 8" id="KW-1133">Transmembrane helix</keyword>
<feature type="transmembrane region" description="Helical" evidence="8">
    <location>
        <begin position="190"/>
        <end position="210"/>
    </location>
</feature>
<evidence type="ECO:0000313" key="10">
    <source>
        <dbReference type="EMBL" id="MCY9520388.1"/>
    </source>
</evidence>
<dbReference type="PANTHER" id="PTHR30294:SF38">
    <property type="entry name" value="TRANSPORT PERMEASE PROTEIN"/>
    <property type="match status" value="1"/>
</dbReference>
<feature type="transmembrane region" description="Helical" evidence="8">
    <location>
        <begin position="353"/>
        <end position="375"/>
    </location>
</feature>
<evidence type="ECO:0000256" key="8">
    <source>
        <dbReference type="SAM" id="Phobius"/>
    </source>
</evidence>
<evidence type="ECO:0000256" key="3">
    <source>
        <dbReference type="ARBA" id="ARBA00022448"/>
    </source>
</evidence>
<comment type="similarity">
    <text evidence="2">Belongs to the ABC-2 integral membrane protein family.</text>
</comment>